<dbReference type="GeneTree" id="ENSGT01040000244492"/>
<proteinExistence type="predicted"/>
<evidence type="ECO:0000313" key="2">
    <source>
        <dbReference type="Proteomes" id="UP000265020"/>
    </source>
</evidence>
<evidence type="ECO:0000313" key="1">
    <source>
        <dbReference type="Ensembl" id="ENSCVAP00000030177.1"/>
    </source>
</evidence>
<name>A0A3Q2ED69_CYPVA</name>
<dbReference type="AlphaFoldDB" id="A0A3Q2ED69"/>
<keyword evidence="2" id="KW-1185">Reference proteome</keyword>
<reference evidence="1" key="1">
    <citation type="submission" date="2025-08" db="UniProtKB">
        <authorList>
            <consortium name="Ensembl"/>
        </authorList>
    </citation>
    <scope>IDENTIFICATION</scope>
</reference>
<dbReference type="Proteomes" id="UP000265020">
    <property type="component" value="Unassembled WGS sequence"/>
</dbReference>
<reference evidence="1" key="2">
    <citation type="submission" date="2025-09" db="UniProtKB">
        <authorList>
            <consortium name="Ensembl"/>
        </authorList>
    </citation>
    <scope>IDENTIFICATION</scope>
</reference>
<organism evidence="1 2">
    <name type="scientific">Cyprinodon variegatus</name>
    <name type="common">Sheepshead minnow</name>
    <dbReference type="NCBI Taxonomy" id="28743"/>
    <lineage>
        <taxon>Eukaryota</taxon>
        <taxon>Metazoa</taxon>
        <taxon>Chordata</taxon>
        <taxon>Craniata</taxon>
        <taxon>Vertebrata</taxon>
        <taxon>Euteleostomi</taxon>
        <taxon>Actinopterygii</taxon>
        <taxon>Neopterygii</taxon>
        <taxon>Teleostei</taxon>
        <taxon>Neoteleostei</taxon>
        <taxon>Acanthomorphata</taxon>
        <taxon>Ovalentaria</taxon>
        <taxon>Atherinomorphae</taxon>
        <taxon>Cyprinodontiformes</taxon>
        <taxon>Cyprinodontidae</taxon>
        <taxon>Cyprinodon</taxon>
    </lineage>
</organism>
<dbReference type="Ensembl" id="ENSCVAT00000023805.1">
    <property type="protein sequence ID" value="ENSCVAP00000030177.1"/>
    <property type="gene ID" value="ENSCVAG00000018506.1"/>
</dbReference>
<protein>
    <submittedName>
        <fullName evidence="1">Uncharacterized protein</fullName>
    </submittedName>
</protein>
<sequence length="90" mass="9470">MLLSVCRYRSWRADGASAITREASFRALEAFISPSPLTAALTLALASRLASASAAMALCSLASAAFYSCFLCLCFCLLEPQSASADGRSH</sequence>
<accession>A0A3Q2ED69</accession>